<name>A0A069AEC7_CLODI</name>
<evidence type="ECO:0000259" key="1">
    <source>
        <dbReference type="PROSITE" id="PS50887"/>
    </source>
</evidence>
<dbReference type="EMBL" id="LK932392">
    <property type="protein sequence ID" value="CDS86338.1"/>
    <property type="molecule type" value="Genomic_DNA"/>
</dbReference>
<dbReference type="AlphaFoldDB" id="A0A069AEC7"/>
<evidence type="ECO:0000313" key="4">
    <source>
        <dbReference type="EMBL" id="CDT20764.1"/>
    </source>
</evidence>
<dbReference type="GO" id="GO:0005886">
    <property type="term" value="C:plasma membrane"/>
    <property type="evidence" value="ECO:0007669"/>
    <property type="project" value="TreeGrafter"/>
</dbReference>
<dbReference type="GO" id="GO:0043709">
    <property type="term" value="P:cell adhesion involved in single-species biofilm formation"/>
    <property type="evidence" value="ECO:0007669"/>
    <property type="project" value="TreeGrafter"/>
</dbReference>
<dbReference type="InterPro" id="IPR050469">
    <property type="entry name" value="Diguanylate_Cyclase"/>
</dbReference>
<dbReference type="SUPFAM" id="SSF55073">
    <property type="entry name" value="Nucleotide cyclase"/>
    <property type="match status" value="1"/>
</dbReference>
<dbReference type="PANTHER" id="PTHR45138:SF6">
    <property type="entry name" value="DIGUANYLATE CYCLASE DGCN"/>
    <property type="match status" value="1"/>
</dbReference>
<gene>
    <name evidence="4" type="ORF">BN1095_340158</name>
    <name evidence="3" type="ORF">BN1096_560345</name>
    <name evidence="2" type="ORF">BN1097_540348</name>
</gene>
<evidence type="ECO:0000313" key="2">
    <source>
        <dbReference type="EMBL" id="CDS86338.1"/>
    </source>
</evidence>
<dbReference type="EC" id="2.7.7.65" evidence="3"/>
<dbReference type="SMART" id="SM00267">
    <property type="entry name" value="GGDEF"/>
    <property type="match status" value="1"/>
</dbReference>
<keyword evidence="3" id="KW-0548">Nucleotidyltransferase</keyword>
<dbReference type="InterPro" id="IPR043128">
    <property type="entry name" value="Rev_trsase/Diguanyl_cyclase"/>
</dbReference>
<dbReference type="EMBL" id="LK933005">
    <property type="protein sequence ID" value="CDT20764.1"/>
    <property type="molecule type" value="Genomic_DNA"/>
</dbReference>
<organism evidence="3">
    <name type="scientific">Clostridioides difficile</name>
    <name type="common">Peptoclostridium difficile</name>
    <dbReference type="NCBI Taxonomy" id="1496"/>
    <lineage>
        <taxon>Bacteria</taxon>
        <taxon>Bacillati</taxon>
        <taxon>Bacillota</taxon>
        <taxon>Clostridia</taxon>
        <taxon>Peptostreptococcales</taxon>
        <taxon>Peptostreptococcaceae</taxon>
        <taxon>Clostridioides</taxon>
    </lineage>
</organism>
<sequence>MFKEIFLRTFPGFLIIRDSNYRIIFINDNLKNLIKSYMQDNPLGMTNIEIAKKLPDNIAKFFTDSHNIQLDWEKNYPYDKISNWILEFKKDTTSYWNVLEYKVDVDEKTYIITMANDITKLYEENKRNLHYSITDPLTGAYNRKYLNDRFDIFIGDYIVLIDLDNFKMINDYEGHNVGDKILCDFVSLLNKELINSTSIIKLGGDEFIVIFSSDVDKNYVYSQLEALRENFLKVFSKYKYLSFSYGVDTVKRNLKLTIVELDKKMYKNKEKNKKKFDKNDY</sequence>
<proteinExistence type="predicted"/>
<protein>
    <submittedName>
        <fullName evidence="3">Putative diguanylate kinase signaling protein</fullName>
        <ecNumber evidence="3">2.7.7.65</ecNumber>
    </submittedName>
    <submittedName>
        <fullName evidence="2">Putative signaling protein</fullName>
    </submittedName>
</protein>
<dbReference type="Pfam" id="PF00990">
    <property type="entry name" value="GGDEF"/>
    <property type="match status" value="1"/>
</dbReference>
<keyword evidence="3" id="KW-0808">Transferase</keyword>
<dbReference type="Gene3D" id="3.30.70.270">
    <property type="match status" value="1"/>
</dbReference>
<dbReference type="PANTHER" id="PTHR45138">
    <property type="entry name" value="REGULATORY COMPONENTS OF SENSORY TRANSDUCTION SYSTEM"/>
    <property type="match status" value="1"/>
</dbReference>
<accession>A0A069AEC7</accession>
<dbReference type="GO" id="GO:1902201">
    <property type="term" value="P:negative regulation of bacterial-type flagellum-dependent cell motility"/>
    <property type="evidence" value="ECO:0007669"/>
    <property type="project" value="TreeGrafter"/>
</dbReference>
<dbReference type="InterPro" id="IPR000160">
    <property type="entry name" value="GGDEF_dom"/>
</dbReference>
<dbReference type="NCBIfam" id="TIGR00254">
    <property type="entry name" value="GGDEF"/>
    <property type="match status" value="1"/>
</dbReference>
<dbReference type="InterPro" id="IPR029787">
    <property type="entry name" value="Nucleotide_cyclase"/>
</dbReference>
<dbReference type="PROSITE" id="PS50887">
    <property type="entry name" value="GGDEF"/>
    <property type="match status" value="1"/>
</dbReference>
<keyword evidence="3" id="KW-0418">Kinase</keyword>
<dbReference type="RefSeq" id="WP_021366437.1">
    <property type="nucleotide sequence ID" value="NZ_BBYB01000042.1"/>
</dbReference>
<dbReference type="CDD" id="cd01949">
    <property type="entry name" value="GGDEF"/>
    <property type="match status" value="1"/>
</dbReference>
<reference evidence="3" key="1">
    <citation type="submission" date="2014-07" db="EMBL/GenBank/DDBJ databases">
        <authorList>
            <person name="Monot Marc"/>
        </authorList>
    </citation>
    <scope>NUCLEOTIDE SEQUENCE</scope>
    <source>
        <strain evidence="4">7032989</strain>
        <strain evidence="2">7032994</strain>
    </source>
</reference>
<dbReference type="GO" id="GO:0016301">
    <property type="term" value="F:kinase activity"/>
    <property type="evidence" value="ECO:0007669"/>
    <property type="project" value="UniProtKB-KW"/>
</dbReference>
<dbReference type="GO" id="GO:0052621">
    <property type="term" value="F:diguanylate cyclase activity"/>
    <property type="evidence" value="ECO:0007669"/>
    <property type="project" value="UniProtKB-EC"/>
</dbReference>
<evidence type="ECO:0000313" key="3">
    <source>
        <dbReference type="EMBL" id="CDS86805.1"/>
    </source>
</evidence>
<dbReference type="EMBL" id="LK932509">
    <property type="protein sequence ID" value="CDS86805.1"/>
    <property type="molecule type" value="Genomic_DNA"/>
</dbReference>
<feature type="domain" description="GGDEF" evidence="1">
    <location>
        <begin position="154"/>
        <end position="281"/>
    </location>
</feature>